<evidence type="ECO:0000313" key="3">
    <source>
        <dbReference type="Proteomes" id="UP000295718"/>
    </source>
</evidence>
<protein>
    <submittedName>
        <fullName evidence="2">Uncharacterized protein DUF5050</fullName>
    </submittedName>
</protein>
<proteinExistence type="predicted"/>
<keyword evidence="3" id="KW-1185">Reference proteome</keyword>
<evidence type="ECO:0000259" key="1">
    <source>
        <dbReference type="Pfam" id="PF16472"/>
    </source>
</evidence>
<sequence>MKSKRGTMIAVAAICFIFLTVLGFTLLSQRVEFNEGSVTGNTAGNLNNGGLFCEADGVVYFSNPYDEGRLYSMTPEETRLKRLTPSKATSINADSHYLYYYMDSVAEDEKLSYMHFHGIYRSKLNGQDTQCLKRNYAITLQLCGNYLYYQSFDNNNKNGTELYKIKIDKSEDVRIADYNINPACCEEGLIYFNGTKVNHYLYALNTENDSISVVWDGNVWNPVHEEGYVYYMDVSHDYRLCRYSLSAKTEEVLTEDRIDFFNIYDGIIYYQKSSRSEPALKRMQTDGSNVEIVAEGVYKNINITSNYVYFSAFGSEVPVYKTPTAGGINVTTFDSAMEAALSEND</sequence>
<reference evidence="2 3" key="1">
    <citation type="submission" date="2019-03" db="EMBL/GenBank/DDBJ databases">
        <title>Genomic Encyclopedia of Type Strains, Phase IV (KMG-IV): sequencing the most valuable type-strain genomes for metagenomic binning, comparative biology and taxonomic classification.</title>
        <authorList>
            <person name="Goeker M."/>
        </authorList>
    </citation>
    <scope>NUCLEOTIDE SEQUENCE [LARGE SCALE GENOMIC DNA]</scope>
    <source>
        <strain evidence="2 3">DSM 100556</strain>
    </source>
</reference>
<accession>A0A4R1QSH0</accession>
<comment type="caution">
    <text evidence="2">The sequence shown here is derived from an EMBL/GenBank/DDBJ whole genome shotgun (WGS) entry which is preliminary data.</text>
</comment>
<dbReference type="SUPFAM" id="SSF69304">
    <property type="entry name" value="Tricorn protease N-terminal domain"/>
    <property type="match status" value="1"/>
</dbReference>
<dbReference type="STRING" id="1469948.GCA_000732725_00706"/>
<organism evidence="2 3">
    <name type="scientific">Kineothrix alysoides</name>
    <dbReference type="NCBI Taxonomy" id="1469948"/>
    <lineage>
        <taxon>Bacteria</taxon>
        <taxon>Bacillati</taxon>
        <taxon>Bacillota</taxon>
        <taxon>Clostridia</taxon>
        <taxon>Lachnospirales</taxon>
        <taxon>Lachnospiraceae</taxon>
        <taxon>Kineothrix</taxon>
    </lineage>
</organism>
<gene>
    <name evidence="2" type="ORF">EDD76_113121</name>
</gene>
<dbReference type="Proteomes" id="UP000295718">
    <property type="component" value="Unassembled WGS sequence"/>
</dbReference>
<dbReference type="OrthoDB" id="1874702at2"/>
<dbReference type="InterPro" id="IPR032485">
    <property type="entry name" value="LRP1-like_beta_prop"/>
</dbReference>
<dbReference type="AlphaFoldDB" id="A0A4R1QSH0"/>
<dbReference type="InterPro" id="IPR053369">
    <property type="entry name" value="SrfA-induced_signal"/>
</dbReference>
<name>A0A4R1QSH0_9FIRM</name>
<dbReference type="PANTHER" id="PTHR32256">
    <property type="match status" value="1"/>
</dbReference>
<dbReference type="Pfam" id="PF16472">
    <property type="entry name" value="DUF5050"/>
    <property type="match status" value="1"/>
</dbReference>
<feature type="domain" description="Prolow-density lipoprotein receptor-related protein 1-like beta-propeller" evidence="1">
    <location>
        <begin position="41"/>
        <end position="321"/>
    </location>
</feature>
<evidence type="ECO:0000313" key="2">
    <source>
        <dbReference type="EMBL" id="TCL55983.1"/>
    </source>
</evidence>
<dbReference type="RefSeq" id="WP_031389462.1">
    <property type="nucleotide sequence ID" value="NZ_JPNB01000001.1"/>
</dbReference>
<dbReference type="PANTHER" id="PTHR32256:SF17">
    <property type="entry name" value="EGF-LIKE DOMAIN-CONTAINING PROTEIN"/>
    <property type="match status" value="1"/>
</dbReference>
<dbReference type="EMBL" id="SLUO01000013">
    <property type="protein sequence ID" value="TCL55983.1"/>
    <property type="molecule type" value="Genomic_DNA"/>
</dbReference>